<dbReference type="AlphaFoldDB" id="A0A2I0AR32"/>
<sequence length="126" mass="14425">MASAAQLVLVNVVVVLLLCSAVAATGEWVSFNPNSDHVRELIKRGLFVNDESSYNLHRYILFLINGLRAYRMLDRKRITWHVVFTAAKFEAGRWMVVLVDAMLFNSETSTPQIHFNEPFEPWDGQL</sequence>
<accession>A0A2I0AR32</accession>
<keyword evidence="1" id="KW-0732">Signal</keyword>
<evidence type="ECO:0000313" key="2">
    <source>
        <dbReference type="EMBL" id="PKA58002.1"/>
    </source>
</evidence>
<gene>
    <name evidence="2" type="ORF">AXF42_Ash012541</name>
</gene>
<proteinExistence type="predicted"/>
<evidence type="ECO:0000256" key="1">
    <source>
        <dbReference type="SAM" id="SignalP"/>
    </source>
</evidence>
<feature type="chain" id="PRO_5014156892" description="Cysteine proteinase inhibitor" evidence="1">
    <location>
        <begin position="25"/>
        <end position="126"/>
    </location>
</feature>
<dbReference type="Proteomes" id="UP000236161">
    <property type="component" value="Unassembled WGS sequence"/>
</dbReference>
<evidence type="ECO:0008006" key="4">
    <source>
        <dbReference type="Google" id="ProtNLM"/>
    </source>
</evidence>
<keyword evidence="3" id="KW-1185">Reference proteome</keyword>
<reference evidence="2 3" key="1">
    <citation type="journal article" date="2017" name="Nature">
        <title>The Apostasia genome and the evolution of orchids.</title>
        <authorList>
            <person name="Zhang G.Q."/>
            <person name="Liu K.W."/>
            <person name="Li Z."/>
            <person name="Lohaus R."/>
            <person name="Hsiao Y.Y."/>
            <person name="Niu S.C."/>
            <person name="Wang J.Y."/>
            <person name="Lin Y.C."/>
            <person name="Xu Q."/>
            <person name="Chen L.J."/>
            <person name="Yoshida K."/>
            <person name="Fujiwara S."/>
            <person name="Wang Z.W."/>
            <person name="Zhang Y.Q."/>
            <person name="Mitsuda N."/>
            <person name="Wang M."/>
            <person name="Liu G.H."/>
            <person name="Pecoraro L."/>
            <person name="Huang H.X."/>
            <person name="Xiao X.J."/>
            <person name="Lin M."/>
            <person name="Wu X.Y."/>
            <person name="Wu W.L."/>
            <person name="Chen Y.Y."/>
            <person name="Chang S.B."/>
            <person name="Sakamoto S."/>
            <person name="Ohme-Takagi M."/>
            <person name="Yagi M."/>
            <person name="Zeng S.J."/>
            <person name="Shen C.Y."/>
            <person name="Yeh C.M."/>
            <person name="Luo Y.B."/>
            <person name="Tsai W.C."/>
            <person name="Van de Peer Y."/>
            <person name="Liu Z.J."/>
        </authorList>
    </citation>
    <scope>NUCLEOTIDE SEQUENCE [LARGE SCALE GENOMIC DNA]</scope>
    <source>
        <strain evidence="3">cv. Shenzhen</strain>
        <tissue evidence="2">Stem</tissue>
    </source>
</reference>
<evidence type="ECO:0000313" key="3">
    <source>
        <dbReference type="Proteomes" id="UP000236161"/>
    </source>
</evidence>
<name>A0A2I0AR32_9ASPA</name>
<feature type="signal peptide" evidence="1">
    <location>
        <begin position="1"/>
        <end position="24"/>
    </location>
</feature>
<organism evidence="2 3">
    <name type="scientific">Apostasia shenzhenica</name>
    <dbReference type="NCBI Taxonomy" id="1088818"/>
    <lineage>
        <taxon>Eukaryota</taxon>
        <taxon>Viridiplantae</taxon>
        <taxon>Streptophyta</taxon>
        <taxon>Embryophyta</taxon>
        <taxon>Tracheophyta</taxon>
        <taxon>Spermatophyta</taxon>
        <taxon>Magnoliopsida</taxon>
        <taxon>Liliopsida</taxon>
        <taxon>Asparagales</taxon>
        <taxon>Orchidaceae</taxon>
        <taxon>Apostasioideae</taxon>
        <taxon>Apostasia</taxon>
    </lineage>
</organism>
<protein>
    <recommendedName>
        <fullName evidence="4">Cysteine proteinase inhibitor</fullName>
    </recommendedName>
</protein>
<dbReference type="EMBL" id="KZ451959">
    <property type="protein sequence ID" value="PKA58002.1"/>
    <property type="molecule type" value="Genomic_DNA"/>
</dbReference>